<dbReference type="CDD" id="cd03035">
    <property type="entry name" value="ArsC_Yffb"/>
    <property type="match status" value="1"/>
</dbReference>
<evidence type="ECO:0000256" key="2">
    <source>
        <dbReference type="PROSITE-ProRule" id="PRU01282"/>
    </source>
</evidence>
<dbReference type="PANTHER" id="PTHR30041">
    <property type="entry name" value="ARSENATE REDUCTASE"/>
    <property type="match status" value="1"/>
</dbReference>
<organism evidence="3 4">
    <name type="scientific">Gilvimarinus xylanilyticus</name>
    <dbReference type="NCBI Taxonomy" id="2944139"/>
    <lineage>
        <taxon>Bacteria</taxon>
        <taxon>Pseudomonadati</taxon>
        <taxon>Pseudomonadota</taxon>
        <taxon>Gammaproteobacteria</taxon>
        <taxon>Cellvibrionales</taxon>
        <taxon>Cellvibrionaceae</taxon>
        <taxon>Gilvimarinus</taxon>
    </lineage>
</organism>
<dbReference type="EMBL" id="JAMFTH010000001">
    <property type="protein sequence ID" value="MCP8898619.1"/>
    <property type="molecule type" value="Genomic_DNA"/>
</dbReference>
<keyword evidence="4" id="KW-1185">Reference proteome</keyword>
<dbReference type="AlphaFoldDB" id="A0A9X2KSU9"/>
<dbReference type="NCBIfam" id="NF008107">
    <property type="entry name" value="PRK10853.1"/>
    <property type="match status" value="1"/>
</dbReference>
<comment type="caution">
    <text evidence="3">The sequence shown here is derived from an EMBL/GenBank/DDBJ whole genome shotgun (WGS) entry which is preliminary data.</text>
</comment>
<sequence length="117" mass="13286">MTTPRLYGIKNCDTVKKARRWLEETGIEYEFSDFRQDGINAQEVKAWLDEVGPGTLLNKRSTTYKNLSDEQKQQAEQGELLSLLLEQPTLIKRPVLTTDGAITVGFKADQYASLFNT</sequence>
<dbReference type="InterPro" id="IPR036249">
    <property type="entry name" value="Thioredoxin-like_sf"/>
</dbReference>
<reference evidence="3" key="1">
    <citation type="submission" date="2022-05" db="EMBL/GenBank/DDBJ databases">
        <authorList>
            <person name="Sun H.-N."/>
        </authorList>
    </citation>
    <scope>NUCLEOTIDE SEQUENCE</scope>
    <source>
        <strain evidence="3">HB14</strain>
    </source>
</reference>
<dbReference type="NCBIfam" id="TIGR01617">
    <property type="entry name" value="arsC_related"/>
    <property type="match status" value="1"/>
</dbReference>
<dbReference type="SUPFAM" id="SSF52833">
    <property type="entry name" value="Thioredoxin-like"/>
    <property type="match status" value="1"/>
</dbReference>
<dbReference type="RefSeq" id="WP_253966890.1">
    <property type="nucleotide sequence ID" value="NZ_JAMFTH010000001.1"/>
</dbReference>
<name>A0A9X2KSU9_9GAMM</name>
<protein>
    <submittedName>
        <fullName evidence="3">ArsC family reductase</fullName>
    </submittedName>
</protein>
<evidence type="ECO:0000256" key="1">
    <source>
        <dbReference type="ARBA" id="ARBA00007198"/>
    </source>
</evidence>
<dbReference type="Gene3D" id="3.40.30.10">
    <property type="entry name" value="Glutaredoxin"/>
    <property type="match status" value="1"/>
</dbReference>
<dbReference type="Proteomes" id="UP001139319">
    <property type="component" value="Unassembled WGS sequence"/>
</dbReference>
<proteinExistence type="inferred from homology"/>
<accession>A0A9X2KSU9</accession>
<dbReference type="Pfam" id="PF03960">
    <property type="entry name" value="ArsC"/>
    <property type="match status" value="1"/>
</dbReference>
<dbReference type="InterPro" id="IPR006504">
    <property type="entry name" value="Tscrpt_reg_Spx/MgsR"/>
</dbReference>
<reference evidence="3" key="2">
    <citation type="submission" date="2023-01" db="EMBL/GenBank/DDBJ databases">
        <title>Gilvimarinus xylanilyticus HB14 isolated from Caulerpa lentillifera aquaculture base in Hainan, China.</title>
        <authorList>
            <person name="Zhang Y.-J."/>
        </authorList>
    </citation>
    <scope>NUCLEOTIDE SEQUENCE</scope>
    <source>
        <strain evidence="3">HB14</strain>
    </source>
</reference>
<comment type="similarity">
    <text evidence="1 2">Belongs to the ArsC family.</text>
</comment>
<dbReference type="PROSITE" id="PS51353">
    <property type="entry name" value="ARSC"/>
    <property type="match status" value="1"/>
</dbReference>
<dbReference type="PANTHER" id="PTHR30041:SF8">
    <property type="entry name" value="PROTEIN YFFB"/>
    <property type="match status" value="1"/>
</dbReference>
<gene>
    <name evidence="3" type="ORF">M6D89_04825</name>
</gene>
<dbReference type="InterPro" id="IPR006660">
    <property type="entry name" value="Arsenate_reductase-like"/>
</dbReference>
<evidence type="ECO:0000313" key="3">
    <source>
        <dbReference type="EMBL" id="MCP8898619.1"/>
    </source>
</evidence>
<evidence type="ECO:0000313" key="4">
    <source>
        <dbReference type="Proteomes" id="UP001139319"/>
    </source>
</evidence>